<feature type="domain" description="FAD-binding FR-type" evidence="1">
    <location>
        <begin position="3"/>
        <end position="110"/>
    </location>
</feature>
<dbReference type="SUPFAM" id="SSF63380">
    <property type="entry name" value="Riboflavin synthase domain-like"/>
    <property type="match status" value="1"/>
</dbReference>
<dbReference type="AlphaFoldDB" id="A0A9J7BVG8"/>
<evidence type="ECO:0000313" key="3">
    <source>
        <dbReference type="Proteomes" id="UP001059380"/>
    </source>
</evidence>
<dbReference type="Pfam" id="PF00970">
    <property type="entry name" value="FAD_binding_6"/>
    <property type="match status" value="1"/>
</dbReference>
<organism evidence="2 3">
    <name type="scientific">Occallatibacter riparius</name>
    <dbReference type="NCBI Taxonomy" id="1002689"/>
    <lineage>
        <taxon>Bacteria</taxon>
        <taxon>Pseudomonadati</taxon>
        <taxon>Acidobacteriota</taxon>
        <taxon>Terriglobia</taxon>
        <taxon>Terriglobales</taxon>
        <taxon>Acidobacteriaceae</taxon>
        <taxon>Occallatibacter</taxon>
    </lineage>
</organism>
<protein>
    <submittedName>
        <fullName evidence="2">FAD-binding oxidoreductase</fullName>
    </submittedName>
</protein>
<dbReference type="InterPro" id="IPR001709">
    <property type="entry name" value="Flavoprot_Pyr_Nucl_cyt_Rdtase"/>
</dbReference>
<dbReference type="Proteomes" id="UP001059380">
    <property type="component" value="Chromosome"/>
</dbReference>
<proteinExistence type="predicted"/>
<accession>A0A9J7BVG8</accession>
<evidence type="ECO:0000313" key="2">
    <source>
        <dbReference type="EMBL" id="UWZ85005.1"/>
    </source>
</evidence>
<dbReference type="KEGG" id="orp:MOP44_03455"/>
<dbReference type="PROSITE" id="PS51384">
    <property type="entry name" value="FAD_FR"/>
    <property type="match status" value="1"/>
</dbReference>
<dbReference type="PANTHER" id="PTHR47354:SF5">
    <property type="entry name" value="PROTEIN RFBI"/>
    <property type="match status" value="1"/>
</dbReference>
<dbReference type="PRINTS" id="PR00371">
    <property type="entry name" value="FPNCR"/>
</dbReference>
<name>A0A9J7BVG8_9BACT</name>
<dbReference type="EMBL" id="CP093313">
    <property type="protein sequence ID" value="UWZ85005.1"/>
    <property type="molecule type" value="Genomic_DNA"/>
</dbReference>
<dbReference type="Pfam" id="PF00175">
    <property type="entry name" value="NAD_binding_1"/>
    <property type="match status" value="1"/>
</dbReference>
<dbReference type="InterPro" id="IPR039261">
    <property type="entry name" value="FNR_nucleotide-bd"/>
</dbReference>
<dbReference type="InterPro" id="IPR017927">
    <property type="entry name" value="FAD-bd_FR_type"/>
</dbReference>
<dbReference type="InterPro" id="IPR050415">
    <property type="entry name" value="MRET"/>
</dbReference>
<dbReference type="Gene3D" id="3.40.50.80">
    <property type="entry name" value="Nucleotide-binding domain of ferredoxin-NADP reductase (FNR) module"/>
    <property type="match status" value="1"/>
</dbReference>
<dbReference type="Gene3D" id="2.40.30.10">
    <property type="entry name" value="Translation factors"/>
    <property type="match status" value="1"/>
</dbReference>
<reference evidence="2" key="1">
    <citation type="submission" date="2021-04" db="EMBL/GenBank/DDBJ databases">
        <title>Phylogenetic analysis of Acidobacteriaceae.</title>
        <authorList>
            <person name="Qiu L."/>
            <person name="Zhang Q."/>
        </authorList>
    </citation>
    <scope>NUCLEOTIDE SEQUENCE</scope>
    <source>
        <strain evidence="2">DSM 25168</strain>
    </source>
</reference>
<dbReference type="PANTHER" id="PTHR47354">
    <property type="entry name" value="NADH OXIDOREDUCTASE HCR"/>
    <property type="match status" value="1"/>
</dbReference>
<keyword evidence="3" id="KW-1185">Reference proteome</keyword>
<dbReference type="InterPro" id="IPR001433">
    <property type="entry name" value="OxRdtase_FAD/NAD-bd"/>
</dbReference>
<evidence type="ECO:0000259" key="1">
    <source>
        <dbReference type="PROSITE" id="PS51384"/>
    </source>
</evidence>
<dbReference type="PRINTS" id="PR00410">
    <property type="entry name" value="PHEHYDRXLASE"/>
</dbReference>
<dbReference type="InterPro" id="IPR008333">
    <property type="entry name" value="Cbr1-like_FAD-bd_dom"/>
</dbReference>
<sequence length="268" mass="30075">MERKLYTARLDRKVCISESAQCFHFEFVIDELESFPFTAGQFVSTVATDPNGKQQTRAYSIASAARGKSFDLCVNRVEGGFFSNHLADLTDLPPGGTVKIHGPHGHFILRTPITDSILIATGTGIAPMRGFVQWLFPEDGPDRSEGRDIWLVYGTRHETELYYQEEFEALAAKHPNFHYLATLSRAGDSWTGLRGYVQDHVARIVEERAARLGQTLPVAPIDPATPASELNFDIYAYICGLNNMVSGVREKLAGYGWHRKQIIFERYD</sequence>
<dbReference type="SUPFAM" id="SSF52343">
    <property type="entry name" value="Ferredoxin reductase-like, C-terminal NADP-linked domain"/>
    <property type="match status" value="1"/>
</dbReference>
<dbReference type="RefSeq" id="WP_260794511.1">
    <property type="nucleotide sequence ID" value="NZ_CP093313.1"/>
</dbReference>
<dbReference type="InterPro" id="IPR017938">
    <property type="entry name" value="Riboflavin_synthase-like_b-brl"/>
</dbReference>
<dbReference type="GO" id="GO:0016491">
    <property type="term" value="F:oxidoreductase activity"/>
    <property type="evidence" value="ECO:0007669"/>
    <property type="project" value="InterPro"/>
</dbReference>
<gene>
    <name evidence="2" type="ORF">MOP44_03455</name>
</gene>